<sequence>MLKNNKNTPKSKILLGVLYVINSISYFTSSKSASCTSSAPEALP</sequence>
<feature type="transmembrane region" description="Helical" evidence="1">
    <location>
        <begin position="12"/>
        <end position="29"/>
    </location>
</feature>
<dbReference type="Proteomes" id="UP000445309">
    <property type="component" value="Unassembled WGS sequence"/>
</dbReference>
<dbReference type="AlphaFoldDB" id="A0A6N4XZ50"/>
<evidence type="ECO:0000256" key="1">
    <source>
        <dbReference type="SAM" id="Phobius"/>
    </source>
</evidence>
<keyword evidence="1" id="KW-0812">Transmembrane</keyword>
<evidence type="ECO:0000313" key="3">
    <source>
        <dbReference type="Proteomes" id="UP000445309"/>
    </source>
</evidence>
<evidence type="ECO:0000313" key="2">
    <source>
        <dbReference type="EMBL" id="CAA7392757.1"/>
    </source>
</evidence>
<reference evidence="2 3" key="1">
    <citation type="submission" date="2020-01" db="EMBL/GenBank/DDBJ databases">
        <authorList>
            <person name="Rodrigo-Torres L."/>
            <person name="Arahal R. D."/>
            <person name="Lucena T."/>
        </authorList>
    </citation>
    <scope>NUCLEOTIDE SEQUENCE [LARGE SCALE GENOMIC DNA]</scope>
    <source>
        <strain evidence="2 3">CECT 9393</strain>
    </source>
</reference>
<keyword evidence="1" id="KW-1133">Transmembrane helix</keyword>
<protein>
    <submittedName>
        <fullName evidence="2">Uncharacterized protein</fullName>
    </submittedName>
</protein>
<dbReference type="EMBL" id="CACVBY010000137">
    <property type="protein sequence ID" value="CAA7392757.1"/>
    <property type="molecule type" value="Genomic_DNA"/>
</dbReference>
<organism evidence="2 3">
    <name type="scientific">Chryseobacterium fistulae</name>
    <dbReference type="NCBI Taxonomy" id="2675058"/>
    <lineage>
        <taxon>Bacteria</taxon>
        <taxon>Pseudomonadati</taxon>
        <taxon>Bacteroidota</taxon>
        <taxon>Flavobacteriia</taxon>
        <taxon>Flavobacteriales</taxon>
        <taxon>Weeksellaceae</taxon>
        <taxon>Chryseobacterium group</taxon>
        <taxon>Chryseobacterium</taxon>
    </lineage>
</organism>
<proteinExistence type="predicted"/>
<keyword evidence="1" id="KW-0472">Membrane</keyword>
<gene>
    <name evidence="2" type="ORF">CHRY9393_03402</name>
</gene>
<name>A0A6N4XZ50_9FLAO</name>
<accession>A0A6N4XZ50</accession>
<keyword evidence="3" id="KW-1185">Reference proteome</keyword>